<accession>A0A3B7REU3</accession>
<reference evidence="1 2" key="1">
    <citation type="submission" date="2018-09" db="EMBL/GenBank/DDBJ databases">
        <title>Hymenobacter medium sp. nov., isolated from R2A medium.</title>
        <authorList>
            <person name="Yingchao G."/>
        </authorList>
    </citation>
    <scope>NUCLEOTIDE SEQUENCE [LARGE SCALE GENOMIC DNA]</scope>
    <source>
        <strain evidence="2">sh-6</strain>
    </source>
</reference>
<proteinExistence type="predicted"/>
<gene>
    <name evidence="1" type="ORF">D3Y59_12410</name>
</gene>
<dbReference type="AlphaFoldDB" id="A0A3B7REU3"/>
<dbReference type="Proteomes" id="UP000262802">
    <property type="component" value="Chromosome"/>
</dbReference>
<dbReference type="EMBL" id="CP032317">
    <property type="protein sequence ID" value="AYA37776.1"/>
    <property type="molecule type" value="Genomic_DNA"/>
</dbReference>
<sequence>MELQLIVRTDLISISYDAANAWLYADWRGEHNQETSQAGCMLMLQALRQQPCAKILNDNSGITRTTVQPTLWGAWWLEEMMRAGLEHVAWVMPREFEARRLTESMLLQIKKPVVGTFDDVATAYVWLQRQSQRVPNHPMM</sequence>
<protein>
    <recommendedName>
        <fullName evidence="3">STAS/SEC14 domain-containing protein</fullName>
    </recommendedName>
</protein>
<evidence type="ECO:0008006" key="3">
    <source>
        <dbReference type="Google" id="ProtNLM"/>
    </source>
</evidence>
<keyword evidence="2" id="KW-1185">Reference proteome</keyword>
<name>A0A3B7REU3_9BACT</name>
<dbReference type="KEGG" id="hyh:D3Y59_12410"/>
<dbReference type="OrthoDB" id="893408at2"/>
<dbReference type="RefSeq" id="WP_119445337.1">
    <property type="nucleotide sequence ID" value="NZ_CP032317.1"/>
</dbReference>
<evidence type="ECO:0000313" key="2">
    <source>
        <dbReference type="Proteomes" id="UP000262802"/>
    </source>
</evidence>
<evidence type="ECO:0000313" key="1">
    <source>
        <dbReference type="EMBL" id="AYA37776.1"/>
    </source>
</evidence>
<organism evidence="1 2">
    <name type="scientific">Hymenobacter oligotrophus</name>
    <dbReference type="NCBI Taxonomy" id="2319843"/>
    <lineage>
        <taxon>Bacteria</taxon>
        <taxon>Pseudomonadati</taxon>
        <taxon>Bacteroidota</taxon>
        <taxon>Cytophagia</taxon>
        <taxon>Cytophagales</taxon>
        <taxon>Hymenobacteraceae</taxon>
        <taxon>Hymenobacter</taxon>
    </lineage>
</organism>